<keyword evidence="4" id="KW-0067">ATP-binding</keyword>
<keyword evidence="2" id="KW-0378">Hydrolase</keyword>
<dbReference type="SMART" id="SM00490">
    <property type="entry name" value="HELICc"/>
    <property type="match status" value="1"/>
</dbReference>
<dbReference type="WBParaSite" id="GPUH_0002498601-mRNA-1">
    <property type="protein sequence ID" value="GPUH_0002498601-mRNA-1"/>
    <property type="gene ID" value="GPUH_0002498601"/>
</dbReference>
<dbReference type="GO" id="GO:0016787">
    <property type="term" value="F:hydrolase activity"/>
    <property type="evidence" value="ECO:0007669"/>
    <property type="project" value="UniProtKB-KW"/>
</dbReference>
<evidence type="ECO:0000256" key="2">
    <source>
        <dbReference type="ARBA" id="ARBA00022801"/>
    </source>
</evidence>
<evidence type="ECO:0000256" key="1">
    <source>
        <dbReference type="ARBA" id="ARBA00022741"/>
    </source>
</evidence>
<evidence type="ECO:0000256" key="3">
    <source>
        <dbReference type="ARBA" id="ARBA00022806"/>
    </source>
</evidence>
<reference evidence="8" key="1">
    <citation type="submission" date="2016-06" db="UniProtKB">
        <authorList>
            <consortium name="WormBaseParasite"/>
        </authorList>
    </citation>
    <scope>IDENTIFICATION</scope>
</reference>
<evidence type="ECO:0000313" key="8">
    <source>
        <dbReference type="WBParaSite" id="GPUH_0002498601-mRNA-1"/>
    </source>
</evidence>
<organism evidence="8">
    <name type="scientific">Gongylonema pulchrum</name>
    <dbReference type="NCBI Taxonomy" id="637853"/>
    <lineage>
        <taxon>Eukaryota</taxon>
        <taxon>Metazoa</taxon>
        <taxon>Ecdysozoa</taxon>
        <taxon>Nematoda</taxon>
        <taxon>Chromadorea</taxon>
        <taxon>Rhabditida</taxon>
        <taxon>Spirurina</taxon>
        <taxon>Spiruromorpha</taxon>
        <taxon>Spiruroidea</taxon>
        <taxon>Gongylonematidae</taxon>
        <taxon>Gongylonema</taxon>
    </lineage>
</organism>
<feature type="domain" description="Helicase C-terminal" evidence="5">
    <location>
        <begin position="1"/>
        <end position="103"/>
    </location>
</feature>
<dbReference type="PROSITE" id="PS51194">
    <property type="entry name" value="HELICASE_CTER"/>
    <property type="match status" value="1"/>
</dbReference>
<dbReference type="CDD" id="cd18787">
    <property type="entry name" value="SF2_C_DEAD"/>
    <property type="match status" value="1"/>
</dbReference>
<evidence type="ECO:0000259" key="5">
    <source>
        <dbReference type="PROSITE" id="PS51194"/>
    </source>
</evidence>
<evidence type="ECO:0000256" key="4">
    <source>
        <dbReference type="ARBA" id="ARBA00022840"/>
    </source>
</evidence>
<dbReference type="InterPro" id="IPR027417">
    <property type="entry name" value="P-loop_NTPase"/>
</dbReference>
<keyword evidence="7" id="KW-1185">Reference proteome</keyword>
<dbReference type="InterPro" id="IPR050079">
    <property type="entry name" value="DEAD_box_RNA_helicase"/>
</dbReference>
<dbReference type="OrthoDB" id="4310724at2759"/>
<dbReference type="InterPro" id="IPR001650">
    <property type="entry name" value="Helicase_C-like"/>
</dbReference>
<dbReference type="GO" id="GO:0003724">
    <property type="term" value="F:RNA helicase activity"/>
    <property type="evidence" value="ECO:0007669"/>
    <property type="project" value="TreeGrafter"/>
</dbReference>
<evidence type="ECO:0000313" key="7">
    <source>
        <dbReference type="Proteomes" id="UP000271098"/>
    </source>
</evidence>
<dbReference type="GO" id="GO:0005524">
    <property type="term" value="F:ATP binding"/>
    <property type="evidence" value="ECO:0007669"/>
    <property type="project" value="UniProtKB-KW"/>
</dbReference>
<accession>A0A183EVG5</accession>
<evidence type="ECO:0000313" key="6">
    <source>
        <dbReference type="EMBL" id="VDN43553.1"/>
    </source>
</evidence>
<dbReference type="PANTHER" id="PTHR47959:SF1">
    <property type="entry name" value="ATP-DEPENDENT RNA HELICASE DBPA"/>
    <property type="match status" value="1"/>
</dbReference>
<dbReference type="Pfam" id="PF00271">
    <property type="entry name" value="Helicase_C"/>
    <property type="match status" value="1"/>
</dbReference>
<dbReference type="GO" id="GO:0005829">
    <property type="term" value="C:cytosol"/>
    <property type="evidence" value="ECO:0007669"/>
    <property type="project" value="TreeGrafter"/>
</dbReference>
<keyword evidence="1" id="KW-0547">Nucleotide-binding</keyword>
<sequence length="151" mass="17327">MIQKKRLNNLEKFADEENSVLIATDVAARGLDIRNVQHVIHYQVPKTAELYIHRCGRTARATKTGLALLLVDPQDVQYYQRICRNLSRENELPIFPVDSPELYNVLKGRVEVATAVESVEHRLKKVGNYCLIVTMRIEVPFSFSFFVSSFC</sequence>
<dbReference type="AlphaFoldDB" id="A0A183EVG5"/>
<dbReference type="EMBL" id="UYRT01103165">
    <property type="protein sequence ID" value="VDN43553.1"/>
    <property type="molecule type" value="Genomic_DNA"/>
</dbReference>
<protein>
    <submittedName>
        <fullName evidence="8">Helicase C-terminal domain-containing protein</fullName>
    </submittedName>
</protein>
<name>A0A183EVG5_9BILA</name>
<dbReference type="SUPFAM" id="SSF52540">
    <property type="entry name" value="P-loop containing nucleoside triphosphate hydrolases"/>
    <property type="match status" value="1"/>
</dbReference>
<dbReference type="Proteomes" id="UP000271098">
    <property type="component" value="Unassembled WGS sequence"/>
</dbReference>
<keyword evidence="3" id="KW-0347">Helicase</keyword>
<reference evidence="6 7" key="2">
    <citation type="submission" date="2018-11" db="EMBL/GenBank/DDBJ databases">
        <authorList>
            <consortium name="Pathogen Informatics"/>
        </authorList>
    </citation>
    <scope>NUCLEOTIDE SEQUENCE [LARGE SCALE GENOMIC DNA]</scope>
</reference>
<proteinExistence type="predicted"/>
<dbReference type="PANTHER" id="PTHR47959">
    <property type="entry name" value="ATP-DEPENDENT RNA HELICASE RHLE-RELATED"/>
    <property type="match status" value="1"/>
</dbReference>
<gene>
    <name evidence="6" type="ORF">GPUH_LOCUS24954</name>
</gene>
<dbReference type="Gene3D" id="3.40.50.300">
    <property type="entry name" value="P-loop containing nucleotide triphosphate hydrolases"/>
    <property type="match status" value="1"/>
</dbReference>